<reference evidence="2" key="1">
    <citation type="submission" date="2020-03" db="EMBL/GenBank/DDBJ databases">
        <title>Studies in the Genomics of Life Span.</title>
        <authorList>
            <person name="Glass D."/>
        </authorList>
    </citation>
    <scope>NUCLEOTIDE SEQUENCE</scope>
    <source>
        <strain evidence="2">SUZIE</strain>
        <tissue evidence="2">Muscle</tissue>
    </source>
</reference>
<dbReference type="AlphaFoldDB" id="A0AA41MPN0"/>
<keyword evidence="1" id="KW-0812">Transmembrane</keyword>
<evidence type="ECO:0000313" key="3">
    <source>
        <dbReference type="Proteomes" id="UP001166674"/>
    </source>
</evidence>
<evidence type="ECO:0000313" key="2">
    <source>
        <dbReference type="EMBL" id="MBZ3875574.1"/>
    </source>
</evidence>
<gene>
    <name evidence="2" type="ORF">SUZIE_133620</name>
</gene>
<accession>A0AA41MPN0</accession>
<proteinExistence type="predicted"/>
<protein>
    <submittedName>
        <fullName evidence="2">LINE-1 retrotransposable element ORF2 protein</fullName>
    </submittedName>
</protein>
<dbReference type="EMBL" id="JAATJV010253100">
    <property type="protein sequence ID" value="MBZ3875574.1"/>
    <property type="molecule type" value="Genomic_DNA"/>
</dbReference>
<sequence>MFTFIPGSRSATGALYEKVRLRGLVDLGPPGFAEPCAQGVKTAPQRRKAGKRLDIAKRSIFGLIYRFSVISTIILVGFFIKFDHTILKFIWKCRGHRITKPIFKRKNKVVGLILPNMKSYSKAMVIKTVWSWHRERYTYWWNRIESPQINTYIYG</sequence>
<keyword evidence="1" id="KW-0472">Membrane</keyword>
<dbReference type="Proteomes" id="UP001166674">
    <property type="component" value="Unassembled WGS sequence"/>
</dbReference>
<keyword evidence="1" id="KW-1133">Transmembrane helix</keyword>
<organism evidence="2 3">
    <name type="scientific">Sciurus carolinensis</name>
    <name type="common">Eastern gray squirrel</name>
    <dbReference type="NCBI Taxonomy" id="30640"/>
    <lineage>
        <taxon>Eukaryota</taxon>
        <taxon>Metazoa</taxon>
        <taxon>Chordata</taxon>
        <taxon>Craniata</taxon>
        <taxon>Vertebrata</taxon>
        <taxon>Euteleostomi</taxon>
        <taxon>Mammalia</taxon>
        <taxon>Eutheria</taxon>
        <taxon>Euarchontoglires</taxon>
        <taxon>Glires</taxon>
        <taxon>Rodentia</taxon>
        <taxon>Sciuromorpha</taxon>
        <taxon>Sciuridae</taxon>
        <taxon>Sciurinae</taxon>
        <taxon>Sciurini</taxon>
        <taxon>Sciurus</taxon>
    </lineage>
</organism>
<name>A0AA41MPN0_SCICA</name>
<evidence type="ECO:0000256" key="1">
    <source>
        <dbReference type="SAM" id="Phobius"/>
    </source>
</evidence>
<comment type="caution">
    <text evidence="2">The sequence shown here is derived from an EMBL/GenBank/DDBJ whole genome shotgun (WGS) entry which is preliminary data.</text>
</comment>
<keyword evidence="3" id="KW-1185">Reference proteome</keyword>
<feature type="transmembrane region" description="Helical" evidence="1">
    <location>
        <begin position="60"/>
        <end position="80"/>
    </location>
</feature>